<protein>
    <submittedName>
        <fullName evidence="4">GntR family transcriptional regulator</fullName>
    </submittedName>
</protein>
<dbReference type="Gene3D" id="3.40.1410.10">
    <property type="entry name" value="Chorismate lyase-like"/>
    <property type="match status" value="1"/>
</dbReference>
<dbReference type="PROSITE" id="PS50949">
    <property type="entry name" value="HTH_GNTR"/>
    <property type="match status" value="1"/>
</dbReference>
<dbReference type="Gene3D" id="1.10.10.10">
    <property type="entry name" value="Winged helix-like DNA-binding domain superfamily/Winged helix DNA-binding domain"/>
    <property type="match status" value="1"/>
</dbReference>
<dbReference type="GO" id="GO:0045892">
    <property type="term" value="P:negative regulation of DNA-templated transcription"/>
    <property type="evidence" value="ECO:0007669"/>
    <property type="project" value="TreeGrafter"/>
</dbReference>
<evidence type="ECO:0000256" key="3">
    <source>
        <dbReference type="ARBA" id="ARBA00023163"/>
    </source>
</evidence>
<dbReference type="SMART" id="SM00345">
    <property type="entry name" value="HTH_GNTR"/>
    <property type="match status" value="1"/>
</dbReference>
<name>A0A7H1MMH0_9LACO</name>
<reference evidence="4 5" key="1">
    <citation type="submission" date="2019-08" db="EMBL/GenBank/DDBJ databases">
        <authorList>
            <person name="Chang H.C."/>
            <person name="Mun S.Y."/>
        </authorList>
    </citation>
    <scope>NUCLEOTIDE SEQUENCE [LARGE SCALE GENOMIC DNA]</scope>
    <source>
        <strain evidence="4 5">SK</strain>
    </source>
</reference>
<dbReference type="InterPro" id="IPR036388">
    <property type="entry name" value="WH-like_DNA-bd_sf"/>
</dbReference>
<dbReference type="InterPro" id="IPR036390">
    <property type="entry name" value="WH_DNA-bd_sf"/>
</dbReference>
<dbReference type="InterPro" id="IPR050679">
    <property type="entry name" value="Bact_HTH_transcr_reg"/>
</dbReference>
<proteinExistence type="predicted"/>
<dbReference type="InterPro" id="IPR011663">
    <property type="entry name" value="UTRA"/>
</dbReference>
<dbReference type="OMA" id="EPVEWVR"/>
<gene>
    <name evidence="4" type="ORF">FY536_05005</name>
</gene>
<dbReference type="InterPro" id="IPR000524">
    <property type="entry name" value="Tscrpt_reg_HTH_GntR"/>
</dbReference>
<dbReference type="EMBL" id="CP043431">
    <property type="protein sequence ID" value="QNT64656.1"/>
    <property type="molecule type" value="Genomic_DNA"/>
</dbReference>
<evidence type="ECO:0000313" key="5">
    <source>
        <dbReference type="Proteomes" id="UP000516446"/>
    </source>
</evidence>
<dbReference type="SMART" id="SM00866">
    <property type="entry name" value="UTRA"/>
    <property type="match status" value="1"/>
</dbReference>
<sequence>MTEPIYVQIHDEIKEAIDAGRWSAGERIPSERELSIQFNVSRMTLRQSIMLLVDEGYLERRIGSGTFVATKRVQENLDSASSFTEMMDAAGKKASSQVINYKVGLPTALEAEKLEISTDTSVIRMERVRYGDDEPIAFEVAIVPQKLLVGIDEDEITKSLYQALISNGLIVNKAKRILTAAAVNERVARLLAMNSGDPVLVLTQVTTDDQGSPFEFVRTQYAGNRYEIQL</sequence>
<keyword evidence="2" id="KW-0238">DNA-binding</keyword>
<dbReference type="InterPro" id="IPR028978">
    <property type="entry name" value="Chorismate_lyase_/UTRA_dom_sf"/>
</dbReference>
<dbReference type="FunFam" id="1.10.10.10:FF:000079">
    <property type="entry name" value="GntR family transcriptional regulator"/>
    <property type="match status" value="1"/>
</dbReference>
<dbReference type="Pfam" id="PF00392">
    <property type="entry name" value="GntR"/>
    <property type="match status" value="1"/>
</dbReference>
<keyword evidence="3" id="KW-0804">Transcription</keyword>
<keyword evidence="1" id="KW-0805">Transcription regulation</keyword>
<dbReference type="SUPFAM" id="SSF46785">
    <property type="entry name" value="Winged helix' DNA-binding domain"/>
    <property type="match status" value="1"/>
</dbReference>
<dbReference type="GO" id="GO:0003700">
    <property type="term" value="F:DNA-binding transcription factor activity"/>
    <property type="evidence" value="ECO:0007669"/>
    <property type="project" value="InterPro"/>
</dbReference>
<evidence type="ECO:0000256" key="1">
    <source>
        <dbReference type="ARBA" id="ARBA00023015"/>
    </source>
</evidence>
<dbReference type="GO" id="GO:0003677">
    <property type="term" value="F:DNA binding"/>
    <property type="evidence" value="ECO:0007669"/>
    <property type="project" value="UniProtKB-KW"/>
</dbReference>
<evidence type="ECO:0000256" key="2">
    <source>
        <dbReference type="ARBA" id="ARBA00023125"/>
    </source>
</evidence>
<dbReference type="PANTHER" id="PTHR44846">
    <property type="entry name" value="MANNOSYL-D-GLYCERATE TRANSPORT/METABOLISM SYSTEM REPRESSOR MNGR-RELATED"/>
    <property type="match status" value="1"/>
</dbReference>
<dbReference type="Proteomes" id="UP000516446">
    <property type="component" value="Chromosome"/>
</dbReference>
<dbReference type="PANTHER" id="PTHR44846:SF1">
    <property type="entry name" value="MANNOSYL-D-GLYCERATE TRANSPORT_METABOLISM SYSTEM REPRESSOR MNGR-RELATED"/>
    <property type="match status" value="1"/>
</dbReference>
<dbReference type="Pfam" id="PF07702">
    <property type="entry name" value="UTRA"/>
    <property type="match status" value="1"/>
</dbReference>
<dbReference type="SUPFAM" id="SSF64288">
    <property type="entry name" value="Chorismate lyase-like"/>
    <property type="match status" value="1"/>
</dbReference>
<keyword evidence="5" id="KW-1185">Reference proteome</keyword>
<accession>A0A7H1MMH0</accession>
<dbReference type="CDD" id="cd07377">
    <property type="entry name" value="WHTH_GntR"/>
    <property type="match status" value="1"/>
</dbReference>
<dbReference type="PRINTS" id="PR00035">
    <property type="entry name" value="HTHGNTR"/>
</dbReference>
<evidence type="ECO:0000313" key="4">
    <source>
        <dbReference type="EMBL" id="QNT64656.1"/>
    </source>
</evidence>
<organism evidence="4 5">
    <name type="scientific">Weissella koreensis</name>
    <dbReference type="NCBI Taxonomy" id="165096"/>
    <lineage>
        <taxon>Bacteria</taxon>
        <taxon>Bacillati</taxon>
        <taxon>Bacillota</taxon>
        <taxon>Bacilli</taxon>
        <taxon>Lactobacillales</taxon>
        <taxon>Lactobacillaceae</taxon>
        <taxon>Weissella</taxon>
    </lineage>
</organism>
<dbReference type="RefSeq" id="WP_006844994.1">
    <property type="nucleotide sequence ID" value="NZ_CP026847.1"/>
</dbReference>
<dbReference type="AlphaFoldDB" id="A0A7H1MMH0"/>